<dbReference type="KEGG" id="dmp:FAK_18680"/>
<evidence type="ECO:0000313" key="4">
    <source>
        <dbReference type="Proteomes" id="UP001366166"/>
    </source>
</evidence>
<dbReference type="Proteomes" id="UP001366166">
    <property type="component" value="Chromosome"/>
</dbReference>
<organism evidence="3 4">
    <name type="scientific">Desulfoferula mesophila</name>
    <dbReference type="NCBI Taxonomy" id="3058419"/>
    <lineage>
        <taxon>Bacteria</taxon>
        <taxon>Pseudomonadati</taxon>
        <taxon>Thermodesulfobacteriota</taxon>
        <taxon>Desulfarculia</taxon>
        <taxon>Desulfarculales</taxon>
        <taxon>Desulfarculaceae</taxon>
        <taxon>Desulfoferula</taxon>
    </lineage>
</organism>
<dbReference type="InterPro" id="IPR006099">
    <property type="entry name" value="MeMalonylCoA_mutase_a/b_cat"/>
</dbReference>
<dbReference type="EMBL" id="AP028679">
    <property type="protein sequence ID" value="BEQ14802.1"/>
    <property type="molecule type" value="Genomic_DNA"/>
</dbReference>
<dbReference type="Gene3D" id="3.20.20.240">
    <property type="entry name" value="Methylmalonyl-CoA mutase"/>
    <property type="match status" value="1"/>
</dbReference>
<feature type="domain" description="Methylmalonyl-CoA mutase alpha/beta chain catalytic" evidence="2">
    <location>
        <begin position="31"/>
        <end position="542"/>
    </location>
</feature>
<keyword evidence="1" id="KW-0413">Isomerase</keyword>
<protein>
    <submittedName>
        <fullName evidence="3">Methylmalonyl-CoA mutase</fullName>
    </submittedName>
</protein>
<proteinExistence type="predicted"/>
<dbReference type="GO" id="GO:0031419">
    <property type="term" value="F:cobalamin binding"/>
    <property type="evidence" value="ECO:0007669"/>
    <property type="project" value="InterPro"/>
</dbReference>
<dbReference type="AlphaFoldDB" id="A0AAU9F2U3"/>
<dbReference type="PANTHER" id="PTHR48101:SF1">
    <property type="entry name" value="METHYLMALONYL-COA MUTASE, LARGE SUBUNIT"/>
    <property type="match status" value="1"/>
</dbReference>
<dbReference type="RefSeq" id="WP_338606477.1">
    <property type="nucleotide sequence ID" value="NZ_AP028679.1"/>
</dbReference>
<dbReference type="SUPFAM" id="SSF51703">
    <property type="entry name" value="Cobalamin (vitamin B12)-dependent enzymes"/>
    <property type="match status" value="1"/>
</dbReference>
<dbReference type="PANTHER" id="PTHR48101">
    <property type="entry name" value="METHYLMALONYL-COA MUTASE, MITOCHONDRIAL-RELATED"/>
    <property type="match status" value="1"/>
</dbReference>
<gene>
    <name evidence="3" type="ORF">FAK_18680</name>
</gene>
<evidence type="ECO:0000259" key="2">
    <source>
        <dbReference type="Pfam" id="PF01642"/>
    </source>
</evidence>
<evidence type="ECO:0000256" key="1">
    <source>
        <dbReference type="ARBA" id="ARBA00023235"/>
    </source>
</evidence>
<dbReference type="InterPro" id="IPR006098">
    <property type="entry name" value="MMCoA_mutase_a_cat"/>
</dbReference>
<evidence type="ECO:0000313" key="3">
    <source>
        <dbReference type="EMBL" id="BEQ14802.1"/>
    </source>
</evidence>
<keyword evidence="4" id="KW-1185">Reference proteome</keyword>
<reference evidence="4" key="1">
    <citation type="journal article" date="2023" name="Arch. Microbiol.">
        <title>Desulfoferula mesophilus gen. nov. sp. nov., a mesophilic sulfate-reducing bacterium isolated from a brackish lake sediment.</title>
        <authorList>
            <person name="Watanabe T."/>
            <person name="Yabe T."/>
            <person name="Tsuji J.M."/>
            <person name="Fukui M."/>
        </authorList>
    </citation>
    <scope>NUCLEOTIDE SEQUENCE [LARGE SCALE GENOMIC DNA]</scope>
    <source>
        <strain evidence="4">12FAK</strain>
    </source>
</reference>
<dbReference type="NCBIfam" id="TIGR00641">
    <property type="entry name" value="acid_CoA_mut_N"/>
    <property type="match status" value="1"/>
</dbReference>
<name>A0AAU9F2U3_9BACT</name>
<dbReference type="InterPro" id="IPR016176">
    <property type="entry name" value="Cbl-dep_enz_cat"/>
</dbReference>
<sequence>MDKNKIQEAKQSWEGRHHELAKCAPHTTDWGDPVEPLYTPADGGDQDYLNQSGFPGDFPFVRGVYSSMYLGRPWTVRQYSGYDSPKDTNARFRYLLEQGQTGLSVAFDLPTQIGYDSDHPMSAGEVGKVGVPVDTLEDMEVIFEDLPLDKLSTSMTINAPSAIMLAMYVSIGKKQGLDPSVLRGTLQNDVLKEYTVRGTYIFPPQPSIRLVTDIFAYCSQNVPKFNTINVAGYHLREAGCSAVQEIAFSFTNAIAYIQAALDTGLDIDAFAPRISWIFNTNNKLFEEVAKYRAARRIWAELLRDRFGAKDPRSCMLRFHTQTSGAALTAQQPLNNVVRVAYQTLAAVLAGAQSIAACSYDEALSLPTEESVRTSLRTQQILREETGVTDTIDPLGGSYYMEALTDQIYTRIKELMDRVEQMGGAVAAIEKGFVQKEIERRAYDIQKRIEAGEMVVVGVNKYTIEEEETEVLVESNPQAEQDQIERLNAMKNRRSNDKVESALAALKQSAQGDGALMPVIIEAVEAYASLGEICGVLREVFGEYQPVRTI</sequence>
<dbReference type="Pfam" id="PF01642">
    <property type="entry name" value="MM_CoA_mutase"/>
    <property type="match status" value="1"/>
</dbReference>
<accession>A0AAU9F2U3</accession>
<dbReference type="GO" id="GO:0004494">
    <property type="term" value="F:methylmalonyl-CoA mutase activity"/>
    <property type="evidence" value="ECO:0007669"/>
    <property type="project" value="InterPro"/>
</dbReference>